<feature type="transmembrane region" description="Helical" evidence="1">
    <location>
        <begin position="72"/>
        <end position="92"/>
    </location>
</feature>
<reference evidence="3 4" key="1">
    <citation type="submission" date="2021-02" db="EMBL/GenBank/DDBJ databases">
        <title>De Novo genome assembly of isolated myxobacteria.</title>
        <authorList>
            <person name="Stevens D.C."/>
        </authorList>
    </citation>
    <scope>NUCLEOTIDE SEQUENCE [LARGE SCALE GENOMIC DNA]</scope>
    <source>
        <strain evidence="3 4">SCHIC003</strain>
    </source>
</reference>
<dbReference type="RefSeq" id="WP_206714324.1">
    <property type="nucleotide sequence ID" value="NZ_CP071091.1"/>
</dbReference>
<keyword evidence="1" id="KW-1133">Transmembrane helix</keyword>
<evidence type="ECO:0000256" key="1">
    <source>
        <dbReference type="SAM" id="Phobius"/>
    </source>
</evidence>
<accession>A0ABX7N1L1</accession>
<keyword evidence="1" id="KW-0472">Membrane</keyword>
<gene>
    <name evidence="3" type="ORF">JY572_30185</name>
</gene>
<keyword evidence="1" id="KW-0812">Transmembrane</keyword>
<dbReference type="Pfam" id="PF13248">
    <property type="entry name" value="Zn_ribbon_3"/>
    <property type="match status" value="1"/>
</dbReference>
<evidence type="ECO:0000313" key="3">
    <source>
        <dbReference type="EMBL" id="QSQ12602.1"/>
    </source>
</evidence>
<evidence type="ECO:0000313" key="4">
    <source>
        <dbReference type="Proteomes" id="UP000663090"/>
    </source>
</evidence>
<protein>
    <submittedName>
        <fullName evidence="3">Zinc ribbon domain-containing protein</fullName>
    </submittedName>
</protein>
<feature type="transmembrane region" description="Helical" evidence="1">
    <location>
        <begin position="278"/>
        <end position="295"/>
    </location>
</feature>
<keyword evidence="4" id="KW-1185">Reference proteome</keyword>
<proteinExistence type="predicted"/>
<feature type="transmembrane region" description="Helical" evidence="1">
    <location>
        <begin position="200"/>
        <end position="218"/>
    </location>
</feature>
<dbReference type="InterPro" id="IPR059113">
    <property type="entry name" value="Znf_ribbon"/>
</dbReference>
<dbReference type="Proteomes" id="UP000663090">
    <property type="component" value="Chromosome"/>
</dbReference>
<organism evidence="3 4">
    <name type="scientific">Myxococcus landrumensis</name>
    <dbReference type="NCBI Taxonomy" id="2813577"/>
    <lineage>
        <taxon>Bacteria</taxon>
        <taxon>Pseudomonadati</taxon>
        <taxon>Myxococcota</taxon>
        <taxon>Myxococcia</taxon>
        <taxon>Myxococcales</taxon>
        <taxon>Cystobacterineae</taxon>
        <taxon>Myxococcaceae</taxon>
        <taxon>Myxococcus</taxon>
    </lineage>
</organism>
<evidence type="ECO:0000259" key="2">
    <source>
        <dbReference type="Pfam" id="PF13248"/>
    </source>
</evidence>
<feature type="transmembrane region" description="Helical" evidence="1">
    <location>
        <begin position="302"/>
        <end position="323"/>
    </location>
</feature>
<feature type="domain" description="Putative zinc-ribbon" evidence="2">
    <location>
        <begin position="2"/>
        <end position="23"/>
    </location>
</feature>
<sequence length="366" mass="37997">MSCPHCGQPLPDARATACPHCGRDVKSAGFSGIPSAEEAADSARRTAEAAGHAVRTLLEDPRLRERLPGGSLPLLGSGLVASAVLLPILPIIGGGIGLPWSVVMLAGSVLLGAREWGAAGRPVPAPLEKLAQMASHPAFLPLFTGLAFTFAFLSLGLGLVPIVWLGAAVVLGYVQWRVFQASAASAPELRPSPEATRLKRWVLTGAAVCALSMLFTWGSGMKLWTSLGGYGYQDRQVTEVDRSGRPTGYQSTESQYGWAPNLTRTATFFATSGRSRPGAPLAVLALMSLALLAAVPRAREAVPSMLPFLLAGAVTVWGVLGLAAKPGPLLFLVGAAAIDVAWFRAHRAASAPASSPPEEESPSGQA</sequence>
<name>A0ABX7N1L1_9BACT</name>
<dbReference type="EMBL" id="CP071091">
    <property type="protein sequence ID" value="QSQ12602.1"/>
    <property type="molecule type" value="Genomic_DNA"/>
</dbReference>